<dbReference type="Gene3D" id="3.30.420.10">
    <property type="entry name" value="Ribonuclease H-like superfamily/Ribonuclease H"/>
    <property type="match status" value="1"/>
</dbReference>
<reference evidence="3" key="1">
    <citation type="submission" date="2025-08" db="UniProtKB">
        <authorList>
            <consortium name="RefSeq"/>
        </authorList>
    </citation>
    <scope>IDENTIFICATION</scope>
</reference>
<dbReference type="SUPFAM" id="SSF56672">
    <property type="entry name" value="DNA/RNA polymerases"/>
    <property type="match status" value="1"/>
</dbReference>
<dbReference type="Pfam" id="PF03564">
    <property type="entry name" value="DUF1759"/>
    <property type="match status" value="1"/>
</dbReference>
<dbReference type="GO" id="GO:0003676">
    <property type="term" value="F:nucleic acid binding"/>
    <property type="evidence" value="ECO:0007669"/>
    <property type="project" value="InterPro"/>
</dbReference>
<dbReference type="PANTHER" id="PTHR47331:SF1">
    <property type="entry name" value="GAG-LIKE PROTEIN"/>
    <property type="match status" value="1"/>
</dbReference>
<accession>A0A6J1NMT2</accession>
<dbReference type="InterPro" id="IPR000477">
    <property type="entry name" value="RT_dom"/>
</dbReference>
<keyword evidence="2" id="KW-1185">Reference proteome</keyword>
<name>A0A6J1NMT2_BICAN</name>
<dbReference type="Pfam" id="PF05380">
    <property type="entry name" value="Peptidase_A17"/>
    <property type="match status" value="1"/>
</dbReference>
<dbReference type="PANTHER" id="PTHR47331">
    <property type="entry name" value="PHD-TYPE DOMAIN-CONTAINING PROTEIN"/>
    <property type="match status" value="1"/>
</dbReference>
<dbReference type="InterPro" id="IPR043502">
    <property type="entry name" value="DNA/RNA_pol_sf"/>
</dbReference>
<dbReference type="InterPro" id="IPR012337">
    <property type="entry name" value="RNaseH-like_sf"/>
</dbReference>
<dbReference type="Gene3D" id="3.10.10.10">
    <property type="entry name" value="HIV Type 1 Reverse Transcriptase, subunit A, domain 1"/>
    <property type="match status" value="1"/>
</dbReference>
<proteinExistence type="predicted"/>
<dbReference type="GO" id="GO:0042575">
    <property type="term" value="C:DNA polymerase complex"/>
    <property type="evidence" value="ECO:0007669"/>
    <property type="project" value="UniProtKB-ARBA"/>
</dbReference>
<dbReference type="GeneID" id="112051761"/>
<dbReference type="PROSITE" id="PS50994">
    <property type="entry name" value="INTEGRASE"/>
    <property type="match status" value="1"/>
</dbReference>
<evidence type="ECO:0000313" key="2">
    <source>
        <dbReference type="Proteomes" id="UP001652582"/>
    </source>
</evidence>
<dbReference type="InterPro" id="IPR040676">
    <property type="entry name" value="DUF5641"/>
</dbReference>
<protein>
    <submittedName>
        <fullName evidence="3">Uncharacterized protein LOC112051761 isoform X1</fullName>
    </submittedName>
</protein>
<dbReference type="InterPro" id="IPR008042">
    <property type="entry name" value="Retrotrans_Pao"/>
</dbReference>
<dbReference type="Pfam" id="PF00078">
    <property type="entry name" value="RVT_1"/>
    <property type="match status" value="1"/>
</dbReference>
<evidence type="ECO:0000313" key="3">
    <source>
        <dbReference type="RefSeq" id="XP_023946307.2"/>
    </source>
</evidence>
<dbReference type="Proteomes" id="UP001652582">
    <property type="component" value="Chromosome 26"/>
</dbReference>
<dbReference type="KEGG" id="bany:112051761"/>
<dbReference type="InterPro" id="IPR036397">
    <property type="entry name" value="RNaseH_sf"/>
</dbReference>
<feature type="domain" description="Integrase catalytic" evidence="1">
    <location>
        <begin position="1435"/>
        <end position="1623"/>
    </location>
</feature>
<dbReference type="InterPro" id="IPR001584">
    <property type="entry name" value="Integrase_cat-core"/>
</dbReference>
<dbReference type="Gene3D" id="3.30.70.270">
    <property type="match status" value="1"/>
</dbReference>
<dbReference type="SUPFAM" id="SSF53098">
    <property type="entry name" value="Ribonuclease H-like"/>
    <property type="match status" value="1"/>
</dbReference>
<dbReference type="GO" id="GO:0071897">
    <property type="term" value="P:DNA biosynthetic process"/>
    <property type="evidence" value="ECO:0007669"/>
    <property type="project" value="UniProtKB-ARBA"/>
</dbReference>
<evidence type="ECO:0000259" key="1">
    <source>
        <dbReference type="PROSITE" id="PS50994"/>
    </source>
</evidence>
<organism evidence="2 3">
    <name type="scientific">Bicyclus anynana</name>
    <name type="common">Squinting bush brown butterfly</name>
    <dbReference type="NCBI Taxonomy" id="110368"/>
    <lineage>
        <taxon>Eukaryota</taxon>
        <taxon>Metazoa</taxon>
        <taxon>Ecdysozoa</taxon>
        <taxon>Arthropoda</taxon>
        <taxon>Hexapoda</taxon>
        <taxon>Insecta</taxon>
        <taxon>Pterygota</taxon>
        <taxon>Neoptera</taxon>
        <taxon>Endopterygota</taxon>
        <taxon>Lepidoptera</taxon>
        <taxon>Glossata</taxon>
        <taxon>Ditrysia</taxon>
        <taxon>Papilionoidea</taxon>
        <taxon>Nymphalidae</taxon>
        <taxon>Satyrinae</taxon>
        <taxon>Satyrini</taxon>
        <taxon>Mycalesina</taxon>
        <taxon>Bicyclus</taxon>
    </lineage>
</organism>
<dbReference type="OrthoDB" id="7454926at2759"/>
<dbReference type="InterPro" id="IPR043128">
    <property type="entry name" value="Rev_trsase/Diguanyl_cyclase"/>
</dbReference>
<dbReference type="CDD" id="cd01644">
    <property type="entry name" value="RT_pepA17"/>
    <property type="match status" value="1"/>
</dbReference>
<gene>
    <name evidence="3" type="primary">LOC112051761</name>
</gene>
<sequence length="1740" mass="197743">MTENNKEFAELTKKRSSFKGRITIFSGFVQLLENKTTQLSSKEANELELRIGKLELLYAQFDETQTRLECIADNMDSQLLERDEFESRYYSILSKAQDIYSNYKRSQVPLPSECSLRTGNRPPVKLPTIQLPTFSGTYNSWLEFRDTFTSLIHNNESIDEVNKFHYLRTSLEGSAAVVIQSMECTSNNYQVAWNLLCDRFDNKRLLIQNHVSALFNIDPVTRESAATLKNILDHLNKNLRALGSLGEPVQQWDTLLIHMVSNKLDSKTYREWEEYKGRLDQEHKIELRHFFDFMKLRINVLETIEFSRHTQQPSKQPKLKTFVSTNNGNHINSNFIVNSKPTDSTDSCPKCSGDHKLNSCSQFLALSNEARLRLLPTLKVCFVCLSRSHFANRCKKPGCKFCKRRHSFLVCVADKLKPAVPAERVDSSIISATPSAGNPINNLTLSASVSSASQVGTRRRGDVLLSTALVKLYDSNNREHIGRAVLDSGSTSCLLSDKMFRLLNLPYDHIDRRVLGINNVTSPINKMCHLHMKSLNEQFSINLNCFILPSLTDNVPCRPLDVSSLNIPTDVCLADPHFHSPSSVDLIIGADVFWDILGSQRINLGRDQPTLCETKLGWIVSGPMKLLPLSVSNPIRCNFVNTDSTSDMSNDNIQNQLARFWTLEEVNNLNNRSTLSSEQKLCEEHFTKYTSRLSDGRFQVRIPLKYDSTVLSDTLFRAKQCFISLERKLLKEPKLCKMYREFMSEYQSLGHMSECELVSECNANFIPHHGILRGSKLRVVFNASFSSKTNNATFNSIQMVGPTVQDDLLSILLRFRQHKYIIIADVEKMYRQILVHPSDRHLQRIIWRDDPAEPLKAFELNTVTYGTASAPFLATRCLKQLGLECDDKRIAEVILHDFYVDDLLTGGDDLSTVLEIRNKVSATLASAQLPLRKWKSNDPQLVSEFTKSSHDLNIGGIEPSKTLGLGWYPESDQLYFPISASKFEGNSKREILSVVSQIFDPLGLASPVIIKFKMLLQSLWLQNLSWDDSLPSTVHKNWLDISKNLNVLNNLRVPRCVLIQSFVQLEFHIFSDASEQAYGACFYVRSVDSHGKILVRLLCAKSRVAPIKATTIPRLELCGAQVAAKLYEKVTSSLRVQATRTVIWTDSTIVLGWLKMLPCKLNTFVRNRVGDILDRTTNCTWRHVSSEDNPADYVSRGVSVGALESLDMWWSGPSFLKEPETRWPSTVINSESLPETRMEISCLAKSDTSSDIINLINFDRFSKFNRLKRTVAYMLRFIEACKGRRSKTDFLTDTELSKSLRVIVSMVQRESFPEYETLIQKKSLPKKSALIKFNAFLDENNLLRVGGRLGNSEFSYDKNYPLILQSTHRFTKLLFEHEHTKLMHAGPQLLLASIRDVYWPIGGRNLAKAIYRRCIKCTRMKGKVVAPIMGNLPQQRLTPGGFPFESVGIDYAGPISSASRQGRGCRIVKVYIAIFICLTTKAIHLELVSDLTSNSYISTIKKFISRRGKPRHLSSDIGAYNDLARFLQDNSSSLSSDFANEGIDFHFIPAYSPHFGGIWEAGVKSVKFHLYRVLGNCNFTFDELYTVLTQIEAILNSRPLTPLSSDPDDFTALTPGHFLIGRPLTGLPVKDYQEIKTNHLSRYHRIEQLRQHFWARWTKEYVSELQIRTKWQVPTQPMQINSLVLLKEDHLPPLKWKLGRIVALYPGKDNVARVADVKTSTGVIKRSFSRICPLPISDTV</sequence>
<dbReference type="RefSeq" id="XP_023946307.2">
    <property type="nucleotide sequence ID" value="XM_024090539.2"/>
</dbReference>
<dbReference type="Pfam" id="PF18701">
    <property type="entry name" value="DUF5641"/>
    <property type="match status" value="1"/>
</dbReference>
<dbReference type="GO" id="GO:0015074">
    <property type="term" value="P:DNA integration"/>
    <property type="evidence" value="ECO:0007669"/>
    <property type="project" value="InterPro"/>
</dbReference>
<dbReference type="InterPro" id="IPR005312">
    <property type="entry name" value="DUF1759"/>
</dbReference>